<dbReference type="EMBL" id="CP001157">
    <property type="protein sequence ID" value="ACO77863.1"/>
    <property type="molecule type" value="Genomic_DNA"/>
</dbReference>
<dbReference type="Proteomes" id="UP000002424">
    <property type="component" value="Chromosome"/>
</dbReference>
<keyword evidence="2" id="KW-1185">Reference proteome</keyword>
<dbReference type="AlphaFoldDB" id="C1DSA8"/>
<organism evidence="1 2">
    <name type="scientific">Azotobacter vinelandii (strain DJ / ATCC BAA-1303)</name>
    <dbReference type="NCBI Taxonomy" id="322710"/>
    <lineage>
        <taxon>Bacteria</taxon>
        <taxon>Pseudomonadati</taxon>
        <taxon>Pseudomonadota</taxon>
        <taxon>Gammaproteobacteria</taxon>
        <taxon>Pseudomonadales</taxon>
        <taxon>Pseudomonadaceae</taxon>
        <taxon>Azotobacter</taxon>
    </lineage>
</organism>
<name>C1DSA8_AZOVD</name>
<dbReference type="KEGG" id="avn:Avin_16480"/>
<gene>
    <name evidence="1" type="ordered locus">Avin_16480</name>
</gene>
<evidence type="ECO:0000313" key="2">
    <source>
        <dbReference type="Proteomes" id="UP000002424"/>
    </source>
</evidence>
<sequence length="38" mass="3916">MIEEGTIGAHARSLGAASLPLSARFLLALQTFTSVGVE</sequence>
<protein>
    <submittedName>
        <fullName evidence="1">ROK-related protein</fullName>
    </submittedName>
</protein>
<proteinExistence type="predicted"/>
<reference evidence="1 2" key="1">
    <citation type="journal article" date="2009" name="J. Bacteriol.">
        <title>Genome sequence of Azotobacter vinelandii, an obligate aerobe specialized to support diverse anaerobic metabolic processes.</title>
        <authorList>
            <person name="Setubal J.C."/>
            <person name="dos Santos P."/>
            <person name="Goldman B.S."/>
            <person name="Ertesvag H."/>
            <person name="Espin G."/>
            <person name="Rubio L.M."/>
            <person name="Valla S."/>
            <person name="Almeida N.F."/>
            <person name="Balasubramanian D."/>
            <person name="Cromes L."/>
            <person name="Curatti L."/>
            <person name="Du Z."/>
            <person name="Godsy E."/>
            <person name="Goodner B."/>
            <person name="Hellner-Burris K."/>
            <person name="Hernandez J.A."/>
            <person name="Houmiel K."/>
            <person name="Imperial J."/>
            <person name="Kennedy C."/>
            <person name="Larson T.J."/>
            <person name="Latreille P."/>
            <person name="Ligon L.S."/>
            <person name="Lu J."/>
            <person name="Maerk M."/>
            <person name="Miller N.M."/>
            <person name="Norton S."/>
            <person name="O'Carroll I.P."/>
            <person name="Paulsen I."/>
            <person name="Raulfs E.C."/>
            <person name="Roemer R."/>
            <person name="Rosser J."/>
            <person name="Segura D."/>
            <person name="Slater S."/>
            <person name="Stricklin S.L."/>
            <person name="Studholme D.J."/>
            <person name="Sun J."/>
            <person name="Viana C.J."/>
            <person name="Wallin E."/>
            <person name="Wang B."/>
            <person name="Wheeler C."/>
            <person name="Zhu H."/>
            <person name="Dean D.R."/>
            <person name="Dixon R."/>
            <person name="Wood D."/>
        </authorList>
    </citation>
    <scope>NUCLEOTIDE SEQUENCE [LARGE SCALE GENOMIC DNA]</scope>
    <source>
        <strain evidence="2">DJ / ATCC BAA-1303</strain>
    </source>
</reference>
<accession>C1DSA8</accession>
<dbReference type="EnsemblBacteria" id="ACO77863">
    <property type="protein sequence ID" value="ACO77863"/>
    <property type="gene ID" value="Avin_16480"/>
</dbReference>
<evidence type="ECO:0000313" key="1">
    <source>
        <dbReference type="EMBL" id="ACO77863.1"/>
    </source>
</evidence>
<dbReference type="HOGENOM" id="CLU_3323896_0_0_6"/>